<dbReference type="Proteomes" id="UP000000311">
    <property type="component" value="Unassembled WGS sequence"/>
</dbReference>
<dbReference type="InParanoid" id="E2ABU4"/>
<name>E2ABU4_CAMFO</name>
<feature type="non-terminal residue" evidence="1">
    <location>
        <position position="1"/>
    </location>
</feature>
<evidence type="ECO:0000313" key="2">
    <source>
        <dbReference type="Proteomes" id="UP000000311"/>
    </source>
</evidence>
<organism evidence="2">
    <name type="scientific">Camponotus floridanus</name>
    <name type="common">Florida carpenter ant</name>
    <dbReference type="NCBI Taxonomy" id="104421"/>
    <lineage>
        <taxon>Eukaryota</taxon>
        <taxon>Metazoa</taxon>
        <taxon>Ecdysozoa</taxon>
        <taxon>Arthropoda</taxon>
        <taxon>Hexapoda</taxon>
        <taxon>Insecta</taxon>
        <taxon>Pterygota</taxon>
        <taxon>Neoptera</taxon>
        <taxon>Endopterygota</taxon>
        <taxon>Hymenoptera</taxon>
        <taxon>Apocrita</taxon>
        <taxon>Aculeata</taxon>
        <taxon>Formicoidea</taxon>
        <taxon>Formicidae</taxon>
        <taxon>Formicinae</taxon>
        <taxon>Camponotus</taxon>
    </lineage>
</organism>
<gene>
    <name evidence="1" type="ORF">EAG_02575</name>
</gene>
<sequence>NSAFLIGNKFLQLEDYYTYPLPSSTLSILKVSNLNDVRHVISVENVE</sequence>
<feature type="non-terminal residue" evidence="1">
    <location>
        <position position="47"/>
    </location>
</feature>
<reference evidence="1 2" key="1">
    <citation type="journal article" date="2010" name="Science">
        <title>Genomic comparison of the ants Camponotus floridanus and Harpegnathos saltator.</title>
        <authorList>
            <person name="Bonasio R."/>
            <person name="Zhang G."/>
            <person name="Ye C."/>
            <person name="Mutti N.S."/>
            <person name="Fang X."/>
            <person name="Qin N."/>
            <person name="Donahue G."/>
            <person name="Yang P."/>
            <person name="Li Q."/>
            <person name="Li C."/>
            <person name="Zhang P."/>
            <person name="Huang Z."/>
            <person name="Berger S.L."/>
            <person name="Reinberg D."/>
            <person name="Wang J."/>
            <person name="Liebig J."/>
        </authorList>
    </citation>
    <scope>NUCLEOTIDE SEQUENCE [LARGE SCALE GENOMIC DNA]</scope>
    <source>
        <strain evidence="2">C129</strain>
    </source>
</reference>
<protein>
    <submittedName>
        <fullName evidence="1">Uncharacterized protein</fullName>
    </submittedName>
</protein>
<accession>E2ABU4</accession>
<keyword evidence="2" id="KW-1185">Reference proteome</keyword>
<proteinExistence type="predicted"/>
<evidence type="ECO:0000313" key="1">
    <source>
        <dbReference type="EMBL" id="EFN69092.1"/>
    </source>
</evidence>
<dbReference type="AlphaFoldDB" id="E2ABU4"/>
<dbReference type="EMBL" id="GL438378">
    <property type="protein sequence ID" value="EFN69092.1"/>
    <property type="molecule type" value="Genomic_DNA"/>
</dbReference>